<dbReference type="Proteomes" id="UP000006906">
    <property type="component" value="Chromosome 8"/>
</dbReference>
<dbReference type="RefSeq" id="XP_042922081.1">
    <property type="nucleotide sequence ID" value="XM_043065079.1"/>
</dbReference>
<dbReference type="EMBL" id="CM008969">
    <property type="protein sequence ID" value="PNW79955.1"/>
    <property type="molecule type" value="Genomic_DNA"/>
</dbReference>
<protein>
    <submittedName>
        <fullName evidence="1">Uncharacterized protein</fullName>
    </submittedName>
</protein>
<dbReference type="Gramene" id="PNW79955">
    <property type="protein sequence ID" value="PNW79955"/>
    <property type="gene ID" value="CHLRE_08g373349v5"/>
</dbReference>
<name>A0A2K3DHF6_CHLRE</name>
<dbReference type="KEGG" id="cre:CHLRE_08g373349v5"/>
<organism evidence="1 2">
    <name type="scientific">Chlamydomonas reinhardtii</name>
    <name type="common">Chlamydomonas smithii</name>
    <dbReference type="NCBI Taxonomy" id="3055"/>
    <lineage>
        <taxon>Eukaryota</taxon>
        <taxon>Viridiplantae</taxon>
        <taxon>Chlorophyta</taxon>
        <taxon>core chlorophytes</taxon>
        <taxon>Chlorophyceae</taxon>
        <taxon>CS clade</taxon>
        <taxon>Chlamydomonadales</taxon>
        <taxon>Chlamydomonadaceae</taxon>
        <taxon>Chlamydomonas</taxon>
    </lineage>
</organism>
<keyword evidence="2" id="KW-1185">Reference proteome</keyword>
<evidence type="ECO:0000313" key="1">
    <source>
        <dbReference type="EMBL" id="PNW79956.1"/>
    </source>
</evidence>
<reference evidence="1 2" key="1">
    <citation type="journal article" date="2007" name="Science">
        <title>The Chlamydomonas genome reveals the evolution of key animal and plant functions.</title>
        <authorList>
            <person name="Merchant S.S."/>
            <person name="Prochnik S.E."/>
            <person name="Vallon O."/>
            <person name="Harris E.H."/>
            <person name="Karpowicz S.J."/>
            <person name="Witman G.B."/>
            <person name="Terry A."/>
            <person name="Salamov A."/>
            <person name="Fritz-Laylin L.K."/>
            <person name="Marechal-Drouard L."/>
            <person name="Marshall W.F."/>
            <person name="Qu L.H."/>
            <person name="Nelson D.R."/>
            <person name="Sanderfoot A.A."/>
            <person name="Spalding M.H."/>
            <person name="Kapitonov V.V."/>
            <person name="Ren Q."/>
            <person name="Ferris P."/>
            <person name="Lindquist E."/>
            <person name="Shapiro H."/>
            <person name="Lucas S.M."/>
            <person name="Grimwood J."/>
            <person name="Schmutz J."/>
            <person name="Cardol P."/>
            <person name="Cerutti H."/>
            <person name="Chanfreau G."/>
            <person name="Chen C.L."/>
            <person name="Cognat V."/>
            <person name="Croft M.T."/>
            <person name="Dent R."/>
            <person name="Dutcher S."/>
            <person name="Fernandez E."/>
            <person name="Fukuzawa H."/>
            <person name="Gonzalez-Ballester D."/>
            <person name="Gonzalez-Halphen D."/>
            <person name="Hallmann A."/>
            <person name="Hanikenne M."/>
            <person name="Hippler M."/>
            <person name="Inwood W."/>
            <person name="Jabbari K."/>
            <person name="Kalanon M."/>
            <person name="Kuras R."/>
            <person name="Lefebvre P.A."/>
            <person name="Lemaire S.D."/>
            <person name="Lobanov A.V."/>
            <person name="Lohr M."/>
            <person name="Manuell A."/>
            <person name="Meier I."/>
            <person name="Mets L."/>
            <person name="Mittag M."/>
            <person name="Mittelmeier T."/>
            <person name="Moroney J.V."/>
            <person name="Moseley J."/>
            <person name="Napoli C."/>
            <person name="Nedelcu A.M."/>
            <person name="Niyogi K."/>
            <person name="Novoselov S.V."/>
            <person name="Paulsen I.T."/>
            <person name="Pazour G."/>
            <person name="Purton S."/>
            <person name="Ral J.P."/>
            <person name="Riano-Pachon D.M."/>
            <person name="Riekhof W."/>
            <person name="Rymarquis L."/>
            <person name="Schroda M."/>
            <person name="Stern D."/>
            <person name="Umen J."/>
            <person name="Willows R."/>
            <person name="Wilson N."/>
            <person name="Zimmer S.L."/>
            <person name="Allmer J."/>
            <person name="Balk J."/>
            <person name="Bisova K."/>
            <person name="Chen C.J."/>
            <person name="Elias M."/>
            <person name="Gendler K."/>
            <person name="Hauser C."/>
            <person name="Lamb M.R."/>
            <person name="Ledford H."/>
            <person name="Long J.C."/>
            <person name="Minagawa J."/>
            <person name="Page M.D."/>
            <person name="Pan J."/>
            <person name="Pootakham W."/>
            <person name="Roje S."/>
            <person name="Rose A."/>
            <person name="Stahlberg E."/>
            <person name="Terauchi A.M."/>
            <person name="Yang P."/>
            <person name="Ball S."/>
            <person name="Bowler C."/>
            <person name="Dieckmann C.L."/>
            <person name="Gladyshev V.N."/>
            <person name="Green P."/>
            <person name="Jorgensen R."/>
            <person name="Mayfield S."/>
            <person name="Mueller-Roeber B."/>
            <person name="Rajamani S."/>
            <person name="Sayre R.T."/>
            <person name="Brokstein P."/>
            <person name="Dubchak I."/>
            <person name="Goodstein D."/>
            <person name="Hornick L."/>
            <person name="Huang Y.W."/>
            <person name="Jhaveri J."/>
            <person name="Luo Y."/>
            <person name="Martinez D."/>
            <person name="Ngau W.C."/>
            <person name="Otillar B."/>
            <person name="Poliakov A."/>
            <person name="Porter A."/>
            <person name="Szajkowski L."/>
            <person name="Werner G."/>
            <person name="Zhou K."/>
            <person name="Grigoriev I.V."/>
            <person name="Rokhsar D.S."/>
            <person name="Grossman A.R."/>
        </authorList>
    </citation>
    <scope>NUCLEOTIDE SEQUENCE [LARGE SCALE GENOMIC DNA]</scope>
    <source>
        <strain evidence="2">CC-503</strain>
        <strain evidence="1">CC-503 cw92 mt+</strain>
    </source>
</reference>
<dbReference type="RefSeq" id="XP_042922080.1">
    <property type="nucleotide sequence ID" value="XM_043065080.1"/>
</dbReference>
<proteinExistence type="predicted"/>
<dbReference type="AlphaFoldDB" id="A0A2K3DHF6"/>
<dbReference type="GeneID" id="66054420"/>
<dbReference type="ExpressionAtlas" id="A0A2K3DHF6">
    <property type="expression patterns" value="baseline"/>
</dbReference>
<reference evidence="1" key="2">
    <citation type="submission" date="2017-07" db="EMBL/GenBank/DDBJ databases">
        <title>WGS assembly of Chlamydomonas reinhardtii.</title>
        <authorList>
            <consortium name="Chlamydomonas Annotation Team"/>
            <consortium name="JGI Annotation Team"/>
            <person name="Merchant S.S."/>
            <person name="Prochnik S.E."/>
            <person name="Vallon O."/>
            <person name="Harris E.H."/>
            <person name="Karpowicz S.J."/>
            <person name="Witman G.B."/>
            <person name="Terry A."/>
            <person name="Salamov A."/>
            <person name="Fritz-Laylin L.K."/>
            <person name="Marechal-Drouard L."/>
            <person name="Marshall W.F."/>
            <person name="Qu L.H."/>
            <person name="Nelson D.R."/>
            <person name="Sanderfoot A.A."/>
            <person name="Spalding M.H."/>
            <person name="Kapitonov V.V."/>
            <person name="Ren Q."/>
            <person name="Ferris P."/>
            <person name="Lindquist E."/>
            <person name="Shapiro H."/>
            <person name="Lucas S.M."/>
            <person name="Grimwood J."/>
            <person name="Schmutz J."/>
            <person name="Grigoriev I.V."/>
            <person name="Rokhsar D.S."/>
        </authorList>
    </citation>
    <scope>NUCLEOTIDE SEQUENCE</scope>
    <source>
        <strain evidence="1">CC-503 cw92 mt+</strain>
    </source>
</reference>
<gene>
    <name evidence="1" type="ORF">CHLRE_08g373349v5</name>
</gene>
<sequence length="352" mass="37731">MVRLPRVAPVSVQQGSHRHLEGLGPVVVGPVEAFPERLKACVGDESTSMKRGPHVGQVLSRVARAQVRWAARVQDGRQLLAIIIQVVGAAASTSIGSSAAAAAGCPWWKRLSSPFVRRIAVLIAALSPVGFGLGDGSCGIRGWGRSWGHLPQGSWRVLQGSFSSSRVLIRWRLVLRSTKWLNSSWSSASGSTCSTGGGAAARAAAAASRASTIDQVGVVYGRWCARLAPARLCCRGRRARVTTPSRPVSFRARTSARLATRAYWVSVTWETCAFQSSEKVFQRCGQGRQVVSVRGGAAVVPCIVFRAEASVAVAPPTCVEPPHKRFHEQDEQYRAASSSTCTRFSICRSVLQ</sequence>
<dbReference type="EMBL" id="CM008969">
    <property type="protein sequence ID" value="PNW79956.1"/>
    <property type="molecule type" value="Genomic_DNA"/>
</dbReference>
<accession>A0A2K3DHF6</accession>
<dbReference type="Gramene" id="PNW79956">
    <property type="protein sequence ID" value="PNW79956"/>
    <property type="gene ID" value="CHLRE_08g373349v5"/>
</dbReference>
<evidence type="ECO:0000313" key="2">
    <source>
        <dbReference type="Proteomes" id="UP000006906"/>
    </source>
</evidence>